<feature type="compositionally biased region" description="Polar residues" evidence="1">
    <location>
        <begin position="1"/>
        <end position="11"/>
    </location>
</feature>
<comment type="caution">
    <text evidence="4">The sequence shown here is derived from an EMBL/GenBank/DDBJ whole genome shotgun (WGS) entry which is preliminary data.</text>
</comment>
<dbReference type="Proteomes" id="UP000791080">
    <property type="component" value="Unassembled WGS sequence"/>
</dbReference>
<keyword evidence="5" id="KW-1185">Reference proteome</keyword>
<organism evidence="4 5">
    <name type="scientific">Actinoalloteichus caeruleus DSM 43889</name>
    <dbReference type="NCBI Taxonomy" id="1120930"/>
    <lineage>
        <taxon>Bacteria</taxon>
        <taxon>Bacillati</taxon>
        <taxon>Actinomycetota</taxon>
        <taxon>Actinomycetes</taxon>
        <taxon>Pseudonocardiales</taxon>
        <taxon>Pseudonocardiaceae</taxon>
        <taxon>Actinoalloteichus</taxon>
        <taxon>Actinoalloteichus cyanogriseus</taxon>
    </lineage>
</organism>
<reference evidence="4 5" key="1">
    <citation type="submission" date="2022-06" db="EMBL/GenBank/DDBJ databases">
        <title>Genomic Encyclopedia of Type Strains, Phase I: the one thousand microbial genomes (KMG-I) project.</title>
        <authorList>
            <person name="Kyrpides N."/>
        </authorList>
    </citation>
    <scope>NUCLEOTIDE SEQUENCE [LARGE SCALE GENOMIC DNA]</scope>
    <source>
        <strain evidence="4 5">DSM 43889</strain>
    </source>
</reference>
<feature type="transmembrane region" description="Helical" evidence="2">
    <location>
        <begin position="52"/>
        <end position="71"/>
    </location>
</feature>
<dbReference type="EMBL" id="AUBJ02000001">
    <property type="protein sequence ID" value="MCP2332331.1"/>
    <property type="molecule type" value="Genomic_DNA"/>
</dbReference>
<feature type="transmembrane region" description="Helical" evidence="2">
    <location>
        <begin position="113"/>
        <end position="143"/>
    </location>
</feature>
<evidence type="ECO:0000313" key="4">
    <source>
        <dbReference type="EMBL" id="MCP2332331.1"/>
    </source>
</evidence>
<feature type="compositionally biased region" description="Basic and acidic residues" evidence="1">
    <location>
        <begin position="259"/>
        <end position="297"/>
    </location>
</feature>
<feature type="compositionally biased region" description="Basic and acidic residues" evidence="1">
    <location>
        <begin position="21"/>
        <end position="32"/>
    </location>
</feature>
<gene>
    <name evidence="4" type="ORF">G443_002601</name>
</gene>
<accession>A0ABT1JII5</accession>
<dbReference type="InterPro" id="IPR046672">
    <property type="entry name" value="DUF6542"/>
</dbReference>
<name>A0ABT1JII5_ACTCY</name>
<feature type="region of interest" description="Disordered" evidence="1">
    <location>
        <begin position="174"/>
        <end position="297"/>
    </location>
</feature>
<sequence length="297" mass="31348">MSSRWLTNKQPVTDYGGRVTAARDRERARDSEPEVAAVPWDERAAFGTTRGLPWWAALLLAAGLTGIGLFLDIEVMSGGPGVLLWAGYILGCLLAVALVRRRNLFGPTVQPPLILAVVMPLVIWLTGGTGGAGLAAMAFSLGWPLINGFPLMAVTSALTVGAGFARYFLLQRRPPKTDPDAEAPGTTKKARPDSTARKSTKDEATSSERSARAARGKAGRPAGREGTSAGRGREKGGTPRSGGGRSGAAGKTAGSSRRSGRDADSADRPRPRPRKGAEGRSSEGRRRPPRPRDEDLD</sequence>
<proteinExistence type="predicted"/>
<feature type="compositionally biased region" description="Low complexity" evidence="1">
    <location>
        <begin position="248"/>
        <end position="257"/>
    </location>
</feature>
<feature type="transmembrane region" description="Helical" evidence="2">
    <location>
        <begin position="149"/>
        <end position="169"/>
    </location>
</feature>
<keyword evidence="2" id="KW-0472">Membrane</keyword>
<evidence type="ECO:0000256" key="2">
    <source>
        <dbReference type="SAM" id="Phobius"/>
    </source>
</evidence>
<evidence type="ECO:0000313" key="5">
    <source>
        <dbReference type="Proteomes" id="UP000791080"/>
    </source>
</evidence>
<feature type="region of interest" description="Disordered" evidence="1">
    <location>
        <begin position="1"/>
        <end position="34"/>
    </location>
</feature>
<evidence type="ECO:0000259" key="3">
    <source>
        <dbReference type="Pfam" id="PF20177"/>
    </source>
</evidence>
<keyword evidence="2" id="KW-1133">Transmembrane helix</keyword>
<feature type="compositionally biased region" description="Basic and acidic residues" evidence="1">
    <location>
        <begin position="190"/>
        <end position="211"/>
    </location>
</feature>
<feature type="transmembrane region" description="Helical" evidence="2">
    <location>
        <begin position="83"/>
        <end position="101"/>
    </location>
</feature>
<evidence type="ECO:0000256" key="1">
    <source>
        <dbReference type="SAM" id="MobiDB-lite"/>
    </source>
</evidence>
<feature type="domain" description="DUF6542" evidence="3">
    <location>
        <begin position="51"/>
        <end position="172"/>
    </location>
</feature>
<protein>
    <recommendedName>
        <fullName evidence="3">DUF6542 domain-containing protein</fullName>
    </recommendedName>
</protein>
<dbReference type="Pfam" id="PF20177">
    <property type="entry name" value="DUF6542"/>
    <property type="match status" value="1"/>
</dbReference>
<keyword evidence="2" id="KW-0812">Transmembrane</keyword>